<dbReference type="PANTHER" id="PTHR33446:SF2">
    <property type="entry name" value="PROTEIN TONB"/>
    <property type="match status" value="1"/>
</dbReference>
<evidence type="ECO:0000256" key="7">
    <source>
        <dbReference type="ARBA" id="ARBA00022927"/>
    </source>
</evidence>
<dbReference type="KEGG" id="nneo:PQG83_19940"/>
<evidence type="ECO:0000256" key="1">
    <source>
        <dbReference type="ARBA" id="ARBA00004383"/>
    </source>
</evidence>
<dbReference type="GO" id="GO:0055085">
    <property type="term" value="P:transmembrane transport"/>
    <property type="evidence" value="ECO:0007669"/>
    <property type="project" value="InterPro"/>
</dbReference>
<keyword evidence="4" id="KW-1003">Cell membrane</keyword>
<proteinExistence type="inferred from homology"/>
<feature type="region of interest" description="Disordered" evidence="10">
    <location>
        <begin position="63"/>
        <end position="217"/>
    </location>
</feature>
<dbReference type="GO" id="GO:0015031">
    <property type="term" value="P:protein transport"/>
    <property type="evidence" value="ECO:0007669"/>
    <property type="project" value="UniProtKB-KW"/>
</dbReference>
<dbReference type="Pfam" id="PF03544">
    <property type="entry name" value="TonB_C"/>
    <property type="match status" value="1"/>
</dbReference>
<keyword evidence="6 11" id="KW-0812">Transmembrane</keyword>
<dbReference type="RefSeq" id="WP_312744816.1">
    <property type="nucleotide sequence ID" value="NZ_CP116968.1"/>
</dbReference>
<dbReference type="GO" id="GO:0030288">
    <property type="term" value="C:outer membrane-bounded periplasmic space"/>
    <property type="evidence" value="ECO:0007669"/>
    <property type="project" value="InterPro"/>
</dbReference>
<keyword evidence="9 11" id="KW-0472">Membrane</keyword>
<organism evidence="13 14">
    <name type="scientific">Candidatus Nitrospira neomarina</name>
    <dbReference type="NCBI Taxonomy" id="3020899"/>
    <lineage>
        <taxon>Bacteria</taxon>
        <taxon>Pseudomonadati</taxon>
        <taxon>Nitrospirota</taxon>
        <taxon>Nitrospiria</taxon>
        <taxon>Nitrospirales</taxon>
        <taxon>Nitrospiraceae</taxon>
        <taxon>Nitrospira</taxon>
    </lineage>
</organism>
<dbReference type="GO" id="GO:0015891">
    <property type="term" value="P:siderophore transport"/>
    <property type="evidence" value="ECO:0007669"/>
    <property type="project" value="InterPro"/>
</dbReference>
<evidence type="ECO:0000256" key="11">
    <source>
        <dbReference type="SAM" id="Phobius"/>
    </source>
</evidence>
<evidence type="ECO:0000313" key="14">
    <source>
        <dbReference type="Proteomes" id="UP001302494"/>
    </source>
</evidence>
<dbReference type="InterPro" id="IPR003538">
    <property type="entry name" value="TonB"/>
</dbReference>
<dbReference type="NCBIfam" id="TIGR01352">
    <property type="entry name" value="tonB_Cterm"/>
    <property type="match status" value="1"/>
</dbReference>
<keyword evidence="14" id="KW-1185">Reference proteome</keyword>
<evidence type="ECO:0000256" key="2">
    <source>
        <dbReference type="ARBA" id="ARBA00006555"/>
    </source>
</evidence>
<dbReference type="PRINTS" id="PR01374">
    <property type="entry name" value="TONBPROTEIN"/>
</dbReference>
<dbReference type="PROSITE" id="PS52015">
    <property type="entry name" value="TONB_CTD"/>
    <property type="match status" value="1"/>
</dbReference>
<feature type="compositionally biased region" description="Pro residues" evidence="10">
    <location>
        <begin position="112"/>
        <end position="121"/>
    </location>
</feature>
<dbReference type="AlphaFoldDB" id="A0AA96GIK3"/>
<evidence type="ECO:0000256" key="3">
    <source>
        <dbReference type="ARBA" id="ARBA00022448"/>
    </source>
</evidence>
<gene>
    <name evidence="13" type="ORF">PQG83_19940</name>
</gene>
<evidence type="ECO:0000256" key="9">
    <source>
        <dbReference type="ARBA" id="ARBA00023136"/>
    </source>
</evidence>
<dbReference type="EMBL" id="CP116968">
    <property type="protein sequence ID" value="WNM61987.1"/>
    <property type="molecule type" value="Genomic_DNA"/>
</dbReference>
<dbReference type="InterPro" id="IPR037682">
    <property type="entry name" value="TonB_C"/>
</dbReference>
<feature type="compositionally biased region" description="Pro residues" evidence="10">
    <location>
        <begin position="83"/>
        <end position="100"/>
    </location>
</feature>
<accession>A0AA96GIK3</accession>
<keyword evidence="3" id="KW-0813">Transport</keyword>
<dbReference type="PANTHER" id="PTHR33446">
    <property type="entry name" value="PROTEIN TONB-RELATED"/>
    <property type="match status" value="1"/>
</dbReference>
<name>A0AA96GIK3_9BACT</name>
<dbReference type="Proteomes" id="UP001302494">
    <property type="component" value="Chromosome"/>
</dbReference>
<evidence type="ECO:0000256" key="8">
    <source>
        <dbReference type="ARBA" id="ARBA00022989"/>
    </source>
</evidence>
<evidence type="ECO:0000256" key="4">
    <source>
        <dbReference type="ARBA" id="ARBA00022475"/>
    </source>
</evidence>
<dbReference type="GO" id="GO:0031992">
    <property type="term" value="F:energy transducer activity"/>
    <property type="evidence" value="ECO:0007669"/>
    <property type="project" value="InterPro"/>
</dbReference>
<dbReference type="GO" id="GO:0098797">
    <property type="term" value="C:plasma membrane protein complex"/>
    <property type="evidence" value="ECO:0007669"/>
    <property type="project" value="TreeGrafter"/>
</dbReference>
<dbReference type="InterPro" id="IPR051045">
    <property type="entry name" value="TonB-dependent_transducer"/>
</dbReference>
<keyword evidence="5" id="KW-0997">Cell inner membrane</keyword>
<keyword evidence="7" id="KW-0653">Protein transport</keyword>
<feature type="domain" description="TonB C-terminal" evidence="12">
    <location>
        <begin position="206"/>
        <end position="297"/>
    </location>
</feature>
<evidence type="ECO:0000259" key="12">
    <source>
        <dbReference type="PROSITE" id="PS52015"/>
    </source>
</evidence>
<feature type="compositionally biased region" description="Pro residues" evidence="10">
    <location>
        <begin position="184"/>
        <end position="202"/>
    </location>
</feature>
<sequence length="297" mass="31871">MNSTFEDSSSDVNNRVFLLSALGSAILHAAILAALAYIPSPPALNDPTPTVQVTLVPALQEISPTPQPITKPLTPTTPHFAKPAPPPPRTEPTPSMPAPPMQASIKQTPSKPLTPPPPLPQAQPMLKDTRTEQAMKSRQMMKMAVPSQHQQRPPLATAPPQQEQPIARTPLPMNSREPKAQHTLPPPPSPAARPALKTPPPMAAGSSTSKPKIVASSKPLYPRVARESGWEGTVIVRTLITADGAPSQVEIRKSCGHEALDLAAQEAIKNWKFLPAKDGNIPIAKWVDIPIRFDLNS</sequence>
<comment type="subcellular location">
    <subcellularLocation>
        <location evidence="1">Cell inner membrane</location>
        <topology evidence="1">Single-pass membrane protein</topology>
        <orientation evidence="1">Periplasmic side</orientation>
    </subcellularLocation>
</comment>
<comment type="similarity">
    <text evidence="2">Belongs to the TonB family.</text>
</comment>
<evidence type="ECO:0000256" key="10">
    <source>
        <dbReference type="SAM" id="MobiDB-lite"/>
    </source>
</evidence>
<evidence type="ECO:0000256" key="6">
    <source>
        <dbReference type="ARBA" id="ARBA00022692"/>
    </source>
</evidence>
<dbReference type="Gene3D" id="3.30.1150.10">
    <property type="match status" value="1"/>
</dbReference>
<dbReference type="InterPro" id="IPR006260">
    <property type="entry name" value="TonB/TolA_C"/>
</dbReference>
<evidence type="ECO:0000313" key="13">
    <source>
        <dbReference type="EMBL" id="WNM61987.1"/>
    </source>
</evidence>
<dbReference type="SUPFAM" id="SSF74653">
    <property type="entry name" value="TolA/TonB C-terminal domain"/>
    <property type="match status" value="1"/>
</dbReference>
<evidence type="ECO:0000256" key="5">
    <source>
        <dbReference type="ARBA" id="ARBA00022519"/>
    </source>
</evidence>
<reference evidence="13 14" key="1">
    <citation type="submission" date="2023-01" db="EMBL/GenBank/DDBJ databases">
        <title>Cultivation and genomic characterization of new, ubiquitous marine nitrite-oxidizing bacteria from the Nitrospirales.</title>
        <authorList>
            <person name="Mueller A.J."/>
            <person name="Daebeler A."/>
            <person name="Herbold C.W."/>
            <person name="Kirkegaard R.H."/>
            <person name="Daims H."/>
        </authorList>
    </citation>
    <scope>NUCLEOTIDE SEQUENCE [LARGE SCALE GENOMIC DNA]</scope>
    <source>
        <strain evidence="13 14">DK</strain>
    </source>
</reference>
<feature type="transmembrane region" description="Helical" evidence="11">
    <location>
        <begin position="16"/>
        <end position="38"/>
    </location>
</feature>
<keyword evidence="8 11" id="KW-1133">Transmembrane helix</keyword>
<protein>
    <submittedName>
        <fullName evidence="13">TonB family protein</fullName>
    </submittedName>
</protein>